<dbReference type="InterPro" id="IPR014004">
    <property type="entry name" value="Transpt-assoc_nodulatn_dom_bac"/>
</dbReference>
<dbReference type="InterPro" id="IPR051686">
    <property type="entry name" value="Lipoprotein_DolP"/>
</dbReference>
<dbReference type="PANTHER" id="PTHR34606:SF15">
    <property type="entry name" value="BON DOMAIN-CONTAINING PROTEIN"/>
    <property type="match status" value="1"/>
</dbReference>
<evidence type="ECO:0000313" key="4">
    <source>
        <dbReference type="Proteomes" id="UP001184230"/>
    </source>
</evidence>
<keyword evidence="1" id="KW-0732">Signal</keyword>
<feature type="signal peptide" evidence="1">
    <location>
        <begin position="1"/>
        <end position="29"/>
    </location>
</feature>
<keyword evidence="4" id="KW-1185">Reference proteome</keyword>
<reference evidence="3 4" key="1">
    <citation type="submission" date="2023-07" db="EMBL/GenBank/DDBJ databases">
        <title>Sorghum-associated microbial communities from plants grown in Nebraska, USA.</title>
        <authorList>
            <person name="Schachtman D."/>
        </authorList>
    </citation>
    <scope>NUCLEOTIDE SEQUENCE [LARGE SCALE GENOMIC DNA]</scope>
    <source>
        <strain evidence="3 4">DS1781</strain>
    </source>
</reference>
<name>A0ABU1NC32_9BURK</name>
<dbReference type="Proteomes" id="UP001184230">
    <property type="component" value="Unassembled WGS sequence"/>
</dbReference>
<gene>
    <name evidence="3" type="ORF">J2739_001754</name>
</gene>
<sequence length="172" mass="17918">MTWDNALLLRLVRLNCAFLLAGALVAALAACSESEKAESRKNVDTAVEKTEDATVAAARKAADLAEKARDNTVNYFKSPAVKEDVEAAKQALKNAGGKLGSTANDTAITASVSAAIARDPELGPRRIEVASNAGAVRLSGSAPSAEAKQRAEQIARNVNGVDKVDNQITVTN</sequence>
<evidence type="ECO:0000256" key="1">
    <source>
        <dbReference type="SAM" id="SignalP"/>
    </source>
</evidence>
<feature type="chain" id="PRO_5046392382" evidence="1">
    <location>
        <begin position="30"/>
        <end position="172"/>
    </location>
</feature>
<dbReference type="EMBL" id="JAVDRF010000003">
    <property type="protein sequence ID" value="MDR6535984.1"/>
    <property type="molecule type" value="Genomic_DNA"/>
</dbReference>
<dbReference type="InterPro" id="IPR007055">
    <property type="entry name" value="BON_dom"/>
</dbReference>
<proteinExistence type="predicted"/>
<protein>
    <submittedName>
        <fullName evidence="3">Osmotically-inducible protein OsmY</fullName>
    </submittedName>
</protein>
<accession>A0ABU1NC32</accession>
<dbReference type="PROSITE" id="PS50914">
    <property type="entry name" value="BON"/>
    <property type="match status" value="1"/>
</dbReference>
<comment type="caution">
    <text evidence="3">The sequence shown here is derived from an EMBL/GenBank/DDBJ whole genome shotgun (WGS) entry which is preliminary data.</text>
</comment>
<dbReference type="SMART" id="SM00749">
    <property type="entry name" value="BON"/>
    <property type="match status" value="1"/>
</dbReference>
<evidence type="ECO:0000313" key="3">
    <source>
        <dbReference type="EMBL" id="MDR6535984.1"/>
    </source>
</evidence>
<feature type="domain" description="BON" evidence="2">
    <location>
        <begin position="104"/>
        <end position="172"/>
    </location>
</feature>
<dbReference type="Gene3D" id="3.30.1340.30">
    <property type="match status" value="1"/>
</dbReference>
<dbReference type="Pfam" id="PF04972">
    <property type="entry name" value="BON"/>
    <property type="match status" value="1"/>
</dbReference>
<dbReference type="RefSeq" id="WP_309900563.1">
    <property type="nucleotide sequence ID" value="NZ_JAVDRF010000003.1"/>
</dbReference>
<dbReference type="PANTHER" id="PTHR34606">
    <property type="entry name" value="BON DOMAIN-CONTAINING PROTEIN"/>
    <property type="match status" value="1"/>
</dbReference>
<organism evidence="3 4">
    <name type="scientific">Variovorax soli</name>
    <dbReference type="NCBI Taxonomy" id="376815"/>
    <lineage>
        <taxon>Bacteria</taxon>
        <taxon>Pseudomonadati</taxon>
        <taxon>Pseudomonadota</taxon>
        <taxon>Betaproteobacteria</taxon>
        <taxon>Burkholderiales</taxon>
        <taxon>Comamonadaceae</taxon>
        <taxon>Variovorax</taxon>
    </lineage>
</organism>
<evidence type="ECO:0000259" key="2">
    <source>
        <dbReference type="PROSITE" id="PS50914"/>
    </source>
</evidence>